<dbReference type="AlphaFoldDB" id="A0A934QU12"/>
<reference evidence="1" key="1">
    <citation type="submission" date="2020-12" db="EMBL/GenBank/DDBJ databases">
        <title>Prauserella sp. ASG 168, a novel actinomycete isolated from cave rock.</title>
        <authorList>
            <person name="Suriyachadkun C."/>
        </authorList>
    </citation>
    <scope>NUCLEOTIDE SEQUENCE</scope>
    <source>
        <strain evidence="1">ASG 168</strain>
    </source>
</reference>
<dbReference type="EMBL" id="JAENJH010000004">
    <property type="protein sequence ID" value="MBK1786591.1"/>
    <property type="molecule type" value="Genomic_DNA"/>
</dbReference>
<protein>
    <submittedName>
        <fullName evidence="1">Uncharacterized protein</fullName>
    </submittedName>
</protein>
<comment type="caution">
    <text evidence="1">The sequence shown here is derived from an EMBL/GenBank/DDBJ whole genome shotgun (WGS) entry which is preliminary data.</text>
</comment>
<dbReference type="Proteomes" id="UP000635245">
    <property type="component" value="Unassembled WGS sequence"/>
</dbReference>
<proteinExistence type="predicted"/>
<evidence type="ECO:0000313" key="1">
    <source>
        <dbReference type="EMBL" id="MBK1786591.1"/>
    </source>
</evidence>
<dbReference type="RefSeq" id="WP_200320171.1">
    <property type="nucleotide sequence ID" value="NZ_JAENJH010000004.1"/>
</dbReference>
<organism evidence="1 2">
    <name type="scientific">Prauserella cavernicola</name>
    <dbReference type="NCBI Taxonomy" id="2800127"/>
    <lineage>
        <taxon>Bacteria</taxon>
        <taxon>Bacillati</taxon>
        <taxon>Actinomycetota</taxon>
        <taxon>Actinomycetes</taxon>
        <taxon>Pseudonocardiales</taxon>
        <taxon>Pseudonocardiaceae</taxon>
        <taxon>Prauserella</taxon>
    </lineage>
</organism>
<evidence type="ECO:0000313" key="2">
    <source>
        <dbReference type="Proteomes" id="UP000635245"/>
    </source>
</evidence>
<accession>A0A934QU12</accession>
<gene>
    <name evidence="1" type="ORF">JHE00_19865</name>
</gene>
<sequence length="62" mass="5866">MSAIGTPQTSTCPVPGASSAASAVGRIISAHSRISATAVTASPLAAHVVHAATAAHGSLTST</sequence>
<name>A0A934QU12_9PSEU</name>
<keyword evidence="2" id="KW-1185">Reference proteome</keyword>